<evidence type="ECO:0000259" key="8">
    <source>
        <dbReference type="PROSITE" id="PS50127"/>
    </source>
</evidence>
<dbReference type="GO" id="GO:0061631">
    <property type="term" value="F:ubiquitin conjugating enzyme activity"/>
    <property type="evidence" value="ECO:0007669"/>
    <property type="project" value="UniProtKB-EC"/>
</dbReference>
<dbReference type="EC" id="2.3.2.23" evidence="2"/>
<dbReference type="EMBL" id="BLXT01008339">
    <property type="protein sequence ID" value="GFO47556.1"/>
    <property type="molecule type" value="Genomic_DNA"/>
</dbReference>
<evidence type="ECO:0000256" key="4">
    <source>
        <dbReference type="ARBA" id="ARBA00022786"/>
    </source>
</evidence>
<dbReference type="SUPFAM" id="SSF54495">
    <property type="entry name" value="UBC-like"/>
    <property type="match status" value="1"/>
</dbReference>
<protein>
    <recommendedName>
        <fullName evidence="7">N-terminal E2 ubiquitin-conjugating enzyme</fullName>
        <ecNumber evidence="2">2.3.2.23</ecNumber>
        <ecNumber evidence="6">2.3.2.25</ecNumber>
    </recommendedName>
</protein>
<sequence>MEIMQKRLQKEVQMLTRDPPPGVTLNTDSVSSALTEWIVDIEGAPNALYEGERYQLQFQFSPRYPFESPQVMFIGPSIPVNPHVYSNGHICLSILTEDWTIALTAEKVCVSIISMLSSCKEKKPPADDTIYVATCNKDPRRTNWWFHDASV</sequence>
<reference evidence="9 10" key="1">
    <citation type="journal article" date="2021" name="Elife">
        <title>Chloroplast acquisition without the gene transfer in kleptoplastic sea slugs, Plakobranchus ocellatus.</title>
        <authorList>
            <person name="Maeda T."/>
            <person name="Takahashi S."/>
            <person name="Yoshida T."/>
            <person name="Shimamura S."/>
            <person name="Takaki Y."/>
            <person name="Nagai Y."/>
            <person name="Toyoda A."/>
            <person name="Suzuki Y."/>
            <person name="Arimoto A."/>
            <person name="Ishii H."/>
            <person name="Satoh N."/>
            <person name="Nishiyama T."/>
            <person name="Hasebe M."/>
            <person name="Maruyama T."/>
            <person name="Minagawa J."/>
            <person name="Obokata J."/>
            <person name="Shigenobu S."/>
        </authorList>
    </citation>
    <scope>NUCLEOTIDE SEQUENCE [LARGE SCALE GENOMIC DNA]</scope>
</reference>
<dbReference type="GO" id="GO:0016567">
    <property type="term" value="P:protein ubiquitination"/>
    <property type="evidence" value="ECO:0007669"/>
    <property type="project" value="UniProtKB-ARBA"/>
</dbReference>
<dbReference type="Pfam" id="PF00179">
    <property type="entry name" value="UQ_con"/>
    <property type="match status" value="1"/>
</dbReference>
<dbReference type="Gene3D" id="3.10.110.10">
    <property type="entry name" value="Ubiquitin Conjugating Enzyme"/>
    <property type="match status" value="1"/>
</dbReference>
<dbReference type="EC" id="2.3.2.25" evidence="6"/>
<dbReference type="SMART" id="SM00212">
    <property type="entry name" value="UBCc"/>
    <property type="match status" value="1"/>
</dbReference>
<dbReference type="PANTHER" id="PTHR24067">
    <property type="entry name" value="UBIQUITIN-CONJUGATING ENZYME E2"/>
    <property type="match status" value="1"/>
</dbReference>
<proteinExistence type="predicted"/>
<dbReference type="AlphaFoldDB" id="A0AAV4DTZ3"/>
<evidence type="ECO:0000256" key="3">
    <source>
        <dbReference type="ARBA" id="ARBA00022679"/>
    </source>
</evidence>
<evidence type="ECO:0000256" key="6">
    <source>
        <dbReference type="ARBA" id="ARBA00039075"/>
    </source>
</evidence>
<dbReference type="Proteomes" id="UP000735302">
    <property type="component" value="Unassembled WGS sequence"/>
</dbReference>
<dbReference type="PROSITE" id="PS50127">
    <property type="entry name" value="UBC_2"/>
    <property type="match status" value="1"/>
</dbReference>
<dbReference type="FunFam" id="3.10.110.10:FF:000022">
    <property type="entry name" value="Ubiquitin-conjugating enzyme E2 W"/>
    <property type="match status" value="1"/>
</dbReference>
<comment type="catalytic activity">
    <reaction evidence="5">
        <text>S-ubiquitinyl-[E1 ubiquitin-activating enzyme]-L-cysteine + [acceptor protein]-N-terminal-amino acid = [E1 ubiquitin-activating enzyme]-L-cysteine + N-terminal-ubiquitinyl-[acceptor protein].</text>
        <dbReference type="EC" id="2.3.2.25"/>
    </reaction>
</comment>
<feature type="domain" description="UBC core" evidence="8">
    <location>
        <begin position="3"/>
        <end position="151"/>
    </location>
</feature>
<dbReference type="InterPro" id="IPR050113">
    <property type="entry name" value="Ub_conjugating_enzyme"/>
</dbReference>
<evidence type="ECO:0000256" key="2">
    <source>
        <dbReference type="ARBA" id="ARBA00012486"/>
    </source>
</evidence>
<keyword evidence="4" id="KW-0833">Ubl conjugation pathway</keyword>
<evidence type="ECO:0000313" key="9">
    <source>
        <dbReference type="EMBL" id="GFO47556.1"/>
    </source>
</evidence>
<dbReference type="InterPro" id="IPR000608">
    <property type="entry name" value="UBC"/>
</dbReference>
<accession>A0AAV4DTZ3</accession>
<evidence type="ECO:0000256" key="1">
    <source>
        <dbReference type="ARBA" id="ARBA00000485"/>
    </source>
</evidence>
<dbReference type="InterPro" id="IPR016135">
    <property type="entry name" value="UBQ-conjugating_enzyme/RWD"/>
</dbReference>
<gene>
    <name evidence="9" type="ORF">PoB_007406100</name>
</gene>
<evidence type="ECO:0000313" key="10">
    <source>
        <dbReference type="Proteomes" id="UP000735302"/>
    </source>
</evidence>
<comment type="caution">
    <text evidence="9">The sequence shown here is derived from an EMBL/GenBank/DDBJ whole genome shotgun (WGS) entry which is preliminary data.</text>
</comment>
<evidence type="ECO:0000256" key="5">
    <source>
        <dbReference type="ARBA" id="ARBA00035805"/>
    </source>
</evidence>
<name>A0AAV4DTZ3_9GAST</name>
<organism evidence="9 10">
    <name type="scientific">Plakobranchus ocellatus</name>
    <dbReference type="NCBI Taxonomy" id="259542"/>
    <lineage>
        <taxon>Eukaryota</taxon>
        <taxon>Metazoa</taxon>
        <taxon>Spiralia</taxon>
        <taxon>Lophotrochozoa</taxon>
        <taxon>Mollusca</taxon>
        <taxon>Gastropoda</taxon>
        <taxon>Heterobranchia</taxon>
        <taxon>Euthyneura</taxon>
        <taxon>Panpulmonata</taxon>
        <taxon>Sacoglossa</taxon>
        <taxon>Placobranchoidea</taxon>
        <taxon>Plakobranchidae</taxon>
        <taxon>Plakobranchus</taxon>
    </lineage>
</organism>
<keyword evidence="3" id="KW-0808">Transferase</keyword>
<keyword evidence="10" id="KW-1185">Reference proteome</keyword>
<evidence type="ECO:0000256" key="7">
    <source>
        <dbReference type="ARBA" id="ARBA00042168"/>
    </source>
</evidence>
<dbReference type="CDD" id="cd23808">
    <property type="entry name" value="UBCc_UBE2W"/>
    <property type="match status" value="1"/>
</dbReference>
<comment type="catalytic activity">
    <reaction evidence="1">
        <text>S-ubiquitinyl-[E1 ubiquitin-activating enzyme]-L-cysteine + [E2 ubiquitin-conjugating enzyme]-L-cysteine = [E1 ubiquitin-activating enzyme]-L-cysteine + S-ubiquitinyl-[E2 ubiquitin-conjugating enzyme]-L-cysteine.</text>
        <dbReference type="EC" id="2.3.2.23"/>
    </reaction>
</comment>